<dbReference type="PANTHER" id="PTHR13420">
    <property type="entry name" value="UPF0235 PROTEIN C15ORF40"/>
    <property type="match status" value="1"/>
</dbReference>
<dbReference type="InterPro" id="IPR036591">
    <property type="entry name" value="YggU-like_sf"/>
</dbReference>
<dbReference type="Proteomes" id="UP000663942">
    <property type="component" value="Chromosome"/>
</dbReference>
<accession>A0ABX7SMF7</accession>
<dbReference type="PANTHER" id="PTHR13420:SF7">
    <property type="entry name" value="UPF0235 PROTEIN C15ORF40"/>
    <property type="match status" value="1"/>
</dbReference>
<gene>
    <name evidence="3" type="ORF">IFE19_00765</name>
</gene>
<sequence>MDQSLSIHEPLTARLAIRLTPRAAADRIDGWDVDPDGRPVLKVRVRAQPVEGEANAALTVFLAKTLGVPKRAVTLARGGQSRLKMIEVEGLSDVEVRDRLSGA</sequence>
<evidence type="ECO:0000256" key="1">
    <source>
        <dbReference type="ARBA" id="ARBA00010364"/>
    </source>
</evidence>
<name>A0ABX7SMF7_9CAUL</name>
<reference evidence="3 4" key="1">
    <citation type="submission" date="2020-09" db="EMBL/GenBank/DDBJ databases">
        <title>Brevundimonas sp. LVF1 isolated from an oligotrophic pond in Goettingen, Germany.</title>
        <authorList>
            <person name="Friedrich I."/>
            <person name="Klassen A."/>
            <person name="Neubauer H."/>
            <person name="Schneider D."/>
            <person name="Hertel R."/>
            <person name="Daniel R."/>
        </authorList>
    </citation>
    <scope>NUCLEOTIDE SEQUENCE [LARGE SCALE GENOMIC DNA]</scope>
    <source>
        <strain evidence="3 4">LVF1</strain>
    </source>
</reference>
<organism evidence="3 4">
    <name type="scientific">Brevundimonas pondensis</name>
    <dbReference type="NCBI Taxonomy" id="2774189"/>
    <lineage>
        <taxon>Bacteria</taxon>
        <taxon>Pseudomonadati</taxon>
        <taxon>Pseudomonadota</taxon>
        <taxon>Alphaproteobacteria</taxon>
        <taxon>Caulobacterales</taxon>
        <taxon>Caulobacteraceae</taxon>
        <taxon>Brevundimonas</taxon>
    </lineage>
</organism>
<evidence type="ECO:0000313" key="4">
    <source>
        <dbReference type="Proteomes" id="UP000663942"/>
    </source>
</evidence>
<proteinExistence type="inferred from homology"/>
<dbReference type="HAMAP" id="MF_00634">
    <property type="entry name" value="UPF0235"/>
    <property type="match status" value="1"/>
</dbReference>
<dbReference type="InterPro" id="IPR003746">
    <property type="entry name" value="DUF167"/>
</dbReference>
<protein>
    <recommendedName>
        <fullName evidence="2">UPF0235 protein IFE19_00765</fullName>
    </recommendedName>
</protein>
<comment type="similarity">
    <text evidence="1 2">Belongs to the UPF0235 family.</text>
</comment>
<dbReference type="SMART" id="SM01152">
    <property type="entry name" value="DUF167"/>
    <property type="match status" value="1"/>
</dbReference>
<dbReference type="NCBIfam" id="TIGR00251">
    <property type="entry name" value="DUF167 family protein"/>
    <property type="match status" value="1"/>
</dbReference>
<evidence type="ECO:0000313" key="3">
    <source>
        <dbReference type="EMBL" id="QTC87977.1"/>
    </source>
</evidence>
<keyword evidence="4" id="KW-1185">Reference proteome</keyword>
<dbReference type="SUPFAM" id="SSF69786">
    <property type="entry name" value="YggU-like"/>
    <property type="match status" value="1"/>
</dbReference>
<evidence type="ECO:0000256" key="2">
    <source>
        <dbReference type="HAMAP-Rule" id="MF_00634"/>
    </source>
</evidence>
<dbReference type="Gene3D" id="3.30.1200.10">
    <property type="entry name" value="YggU-like"/>
    <property type="match status" value="1"/>
</dbReference>
<dbReference type="EMBL" id="CP062006">
    <property type="protein sequence ID" value="QTC87977.1"/>
    <property type="molecule type" value="Genomic_DNA"/>
</dbReference>
<dbReference type="Pfam" id="PF02594">
    <property type="entry name" value="DUF167"/>
    <property type="match status" value="1"/>
</dbReference>